<dbReference type="InterPro" id="IPR002110">
    <property type="entry name" value="Ankyrin_rpt"/>
</dbReference>
<keyword evidence="6" id="KW-1185">Reference proteome</keyword>
<keyword evidence="1" id="KW-0677">Repeat</keyword>
<dbReference type="Pfam" id="PF12796">
    <property type="entry name" value="Ank_2"/>
    <property type="match status" value="3"/>
</dbReference>
<dbReference type="Pfam" id="PF14420">
    <property type="entry name" value="Clr5"/>
    <property type="match status" value="1"/>
</dbReference>
<protein>
    <recommendedName>
        <fullName evidence="4">Clr5 domain-containing protein</fullName>
    </recommendedName>
</protein>
<feature type="domain" description="Clr5" evidence="4">
    <location>
        <begin position="3"/>
        <end position="54"/>
    </location>
</feature>
<dbReference type="InterPro" id="IPR036770">
    <property type="entry name" value="Ankyrin_rpt-contain_sf"/>
</dbReference>
<evidence type="ECO:0000313" key="5">
    <source>
        <dbReference type="EMBL" id="BCS18261.1"/>
    </source>
</evidence>
<evidence type="ECO:0000259" key="4">
    <source>
        <dbReference type="Pfam" id="PF14420"/>
    </source>
</evidence>
<reference evidence="5" key="2">
    <citation type="submission" date="2021-02" db="EMBL/GenBank/DDBJ databases">
        <title>Aspergillus puulaauensis MK2 genome sequence.</title>
        <authorList>
            <person name="Futagami T."/>
            <person name="Mori K."/>
            <person name="Kadooka C."/>
            <person name="Tanaka T."/>
        </authorList>
    </citation>
    <scope>NUCLEOTIDE SEQUENCE</scope>
    <source>
        <strain evidence="5">MK2</strain>
    </source>
</reference>
<dbReference type="OrthoDB" id="194358at2759"/>
<gene>
    <name evidence="5" type="ORF">APUU_11089A</name>
</gene>
<keyword evidence="2 3" id="KW-0040">ANK repeat</keyword>
<dbReference type="AlphaFoldDB" id="A0A7R7XBK3"/>
<sequence>MADDSWDAHRAEIEQLYIQDNKTLKCIAEFMSSKGFRKTKSQYETQFKKWGLRKKQTVPRNTDWNFIAKRVEKRKRLGKENEVVIDGETIPSEKVRKLQYGKMFVSTADRFSGYGAPSPKTPEGVVVRTPSSSIASLDQAWCGGLSLTWNASLPWLQFTKLLQFNQDQHRPALSPVIPIPLSSEVSVQPDVEKAELIQRLAYAFPSKIRSQLRYMDIDSRIRAMLTVLMPEEYEGQHQLTQTNRLSIELYILSNNLEVNDRNGYRIFVSIRAHNERLLAMIRTFGWHKGRQFKSLLASREPTVEAIVEKVFASAVFQVDIEVVKLILEAGMDPNSLIKAVSGGLFIPLQWAATVTNNRAAEMAEVLISHNADIELRYGGSSALFRAIANKNMEVIEVLLRHNVVVSLPSLAEATGIDNATLFEKLFTSCSDVNSLIYNTTIMDYRPQRGNITLLGAAARSGRLRIIEIILRRCPSLVNPRELEATGGADYFSPISVAIANNNTYALKALLDAGVDTNFVNGCERPIIEQALAKYGNRAYKILVKSGYTITHQPMSYKRLSVLMRLCIAGKVNYTIEQLIGEIARPSYNFTEWSGEVLAEAINNNEPLVIGLLLDFGATIDPNKVIGTWDEGTARYLDTRGALQAILDENGPKILLKALELGKWDLAQWLVIRAPVLLDESLYSRNTPLSIAASSKQAGLVKFMLKHGARVTDHALFMATKRIKKDAYIGEVSSDEGFEVLRILLSHFSGPAPTAIAEAEYGRPDIESTDKGTDQDIYLLELLLSEGVEPTGTPEAVAGENWYGLHEPQSALEIVARSGNRMALEILTQTPYNWGAKALGRALATACSLPNEGLIDRILKHKPNMNEEIGFWRYLPGSPYWKSLVTFSTALQGAVRKQSVSVVRKLLGFADTDINYAAKGAYGRTALQYAVENGNVELVMILLNHGADINSVPAEYGGATALQLAAIQGYLGLARRLIDLGANVNAAGADIEGRTALEGAAEHGRVDMVHMLLDEGALIFGDAGEKQYKNAVQRARGNGHYAVARMLEAFKNKVEQSAFQVPGMFVDGWSEVSEEEKDLIV</sequence>
<evidence type="ECO:0000256" key="1">
    <source>
        <dbReference type="ARBA" id="ARBA00022737"/>
    </source>
</evidence>
<feature type="repeat" description="ANK" evidence="3">
    <location>
        <begin position="921"/>
        <end position="953"/>
    </location>
</feature>
<dbReference type="Gene3D" id="1.25.40.20">
    <property type="entry name" value="Ankyrin repeat-containing domain"/>
    <property type="match status" value="3"/>
</dbReference>
<accession>A0A7R7XBK3</accession>
<organism evidence="5 6">
    <name type="scientific">Aspergillus puulaauensis</name>
    <dbReference type="NCBI Taxonomy" id="1220207"/>
    <lineage>
        <taxon>Eukaryota</taxon>
        <taxon>Fungi</taxon>
        <taxon>Dikarya</taxon>
        <taxon>Ascomycota</taxon>
        <taxon>Pezizomycotina</taxon>
        <taxon>Eurotiomycetes</taxon>
        <taxon>Eurotiomycetidae</taxon>
        <taxon>Eurotiales</taxon>
        <taxon>Aspergillaceae</taxon>
        <taxon>Aspergillus</taxon>
    </lineage>
</organism>
<dbReference type="Proteomes" id="UP000654913">
    <property type="component" value="Chromosome 1"/>
</dbReference>
<name>A0A7R7XBK3_9EURO</name>
<dbReference type="EMBL" id="AP024443">
    <property type="protein sequence ID" value="BCS18261.1"/>
    <property type="molecule type" value="Genomic_DNA"/>
</dbReference>
<dbReference type="GeneID" id="64968266"/>
<dbReference type="InterPro" id="IPR025676">
    <property type="entry name" value="Clr5_dom"/>
</dbReference>
<reference evidence="5" key="1">
    <citation type="submission" date="2021-01" db="EMBL/GenBank/DDBJ databases">
        <authorList>
            <consortium name="Aspergillus puulaauensis MK2 genome sequencing consortium"/>
            <person name="Kazuki M."/>
            <person name="Futagami T."/>
        </authorList>
    </citation>
    <scope>NUCLEOTIDE SEQUENCE</scope>
    <source>
        <strain evidence="5">MK2</strain>
    </source>
</reference>
<dbReference type="PROSITE" id="PS50088">
    <property type="entry name" value="ANK_REPEAT"/>
    <property type="match status" value="3"/>
</dbReference>
<evidence type="ECO:0000256" key="2">
    <source>
        <dbReference type="ARBA" id="ARBA00023043"/>
    </source>
</evidence>
<evidence type="ECO:0000313" key="6">
    <source>
        <dbReference type="Proteomes" id="UP000654913"/>
    </source>
</evidence>
<dbReference type="PANTHER" id="PTHR24198:SF165">
    <property type="entry name" value="ANKYRIN REPEAT-CONTAINING PROTEIN-RELATED"/>
    <property type="match status" value="1"/>
</dbReference>
<dbReference type="SMART" id="SM00248">
    <property type="entry name" value="ANK"/>
    <property type="match status" value="10"/>
</dbReference>
<dbReference type="PANTHER" id="PTHR24198">
    <property type="entry name" value="ANKYRIN REPEAT AND PROTEIN KINASE DOMAIN-CONTAINING PROTEIN"/>
    <property type="match status" value="1"/>
</dbReference>
<proteinExistence type="predicted"/>
<dbReference type="SUPFAM" id="SSF48403">
    <property type="entry name" value="Ankyrin repeat"/>
    <property type="match status" value="2"/>
</dbReference>
<feature type="repeat" description="ANK" evidence="3">
    <location>
        <begin position="991"/>
        <end position="1016"/>
    </location>
</feature>
<dbReference type="KEGG" id="apuu:APUU_11089A"/>
<dbReference type="RefSeq" id="XP_041550455.1">
    <property type="nucleotide sequence ID" value="XM_041694423.1"/>
</dbReference>
<dbReference type="PROSITE" id="PS50297">
    <property type="entry name" value="ANK_REP_REGION"/>
    <property type="match status" value="3"/>
</dbReference>
<feature type="repeat" description="ANK" evidence="3">
    <location>
        <begin position="956"/>
        <end position="988"/>
    </location>
</feature>
<evidence type="ECO:0000256" key="3">
    <source>
        <dbReference type="PROSITE-ProRule" id="PRU00023"/>
    </source>
</evidence>